<organism evidence="1 2">
    <name type="scientific">Staphylococcus canis</name>
    <dbReference type="NCBI Taxonomy" id="2724942"/>
    <lineage>
        <taxon>Bacteria</taxon>
        <taxon>Bacillati</taxon>
        <taxon>Bacillota</taxon>
        <taxon>Bacilli</taxon>
        <taxon>Bacillales</taxon>
        <taxon>Staphylococcaceae</taxon>
        <taxon>Staphylococcus</taxon>
    </lineage>
</organism>
<dbReference type="Proteomes" id="UP000751852">
    <property type="component" value="Unassembled WGS sequence"/>
</dbReference>
<keyword evidence="2" id="KW-1185">Reference proteome</keyword>
<dbReference type="RefSeq" id="WP_198618153.1">
    <property type="nucleotide sequence ID" value="NZ_JABANU010000015.1"/>
</dbReference>
<comment type="caution">
    <text evidence="1">The sequence shown here is derived from an EMBL/GenBank/DDBJ whole genome shotgun (WGS) entry which is preliminary data.</text>
</comment>
<sequence>MSLSHITTRLQQDLQLIYERFQKAREGYHFDFNHEIKPFVEDIDNHLEIFLKYETSVVQHPYFNHLQYQKLIELIKEISLSCHHPKTSLKIFMEQYKTIQHLLKLLLEMED</sequence>
<proteinExistence type="predicted"/>
<protein>
    <submittedName>
        <fullName evidence="1">DUF1798 family protein</fullName>
    </submittedName>
</protein>
<gene>
    <name evidence="1" type="ORF">HHH54_07130</name>
</gene>
<dbReference type="Pfam" id="PF08807">
    <property type="entry name" value="DUF1798"/>
    <property type="match status" value="1"/>
</dbReference>
<dbReference type="SUPFAM" id="SSF140415">
    <property type="entry name" value="YppE-like"/>
    <property type="match status" value="1"/>
</dbReference>
<evidence type="ECO:0000313" key="1">
    <source>
        <dbReference type="EMBL" id="MBI5975376.1"/>
    </source>
</evidence>
<dbReference type="EMBL" id="JABANU010000015">
    <property type="protein sequence ID" value="MBI5975376.1"/>
    <property type="molecule type" value="Genomic_DNA"/>
</dbReference>
<dbReference type="Gene3D" id="1.20.120.440">
    <property type="entry name" value="YppE-like"/>
    <property type="match status" value="1"/>
</dbReference>
<dbReference type="InterPro" id="IPR023351">
    <property type="entry name" value="YppE-like_sf"/>
</dbReference>
<evidence type="ECO:0000313" key="2">
    <source>
        <dbReference type="Proteomes" id="UP000751852"/>
    </source>
</evidence>
<accession>A0ABS0T9I0</accession>
<name>A0ABS0T9I0_9STAP</name>
<reference evidence="1 2" key="1">
    <citation type="submission" date="2020-04" db="EMBL/GenBank/DDBJ databases">
        <title>Staphylococcus species from domestic dog.</title>
        <authorList>
            <person name="Paterson G.K."/>
        </authorList>
    </citation>
    <scope>NUCLEOTIDE SEQUENCE [LARGE SCALE GENOMIC DNA]</scope>
    <source>
        <strain evidence="1 2">H16/1A</strain>
    </source>
</reference>
<dbReference type="InterPro" id="IPR014913">
    <property type="entry name" value="YppE-like"/>
</dbReference>